<evidence type="ECO:0000256" key="1">
    <source>
        <dbReference type="ARBA" id="ARBA00004141"/>
    </source>
</evidence>
<comment type="subcellular location">
    <subcellularLocation>
        <location evidence="1">Membrane</location>
        <topology evidence="1">Multi-pass membrane protein</topology>
    </subcellularLocation>
</comment>
<feature type="transmembrane region" description="Helical" evidence="5">
    <location>
        <begin position="102"/>
        <end position="120"/>
    </location>
</feature>
<dbReference type="OrthoDB" id="9794225at2"/>
<evidence type="ECO:0000256" key="5">
    <source>
        <dbReference type="SAM" id="Phobius"/>
    </source>
</evidence>
<evidence type="ECO:0000256" key="3">
    <source>
        <dbReference type="ARBA" id="ARBA00022989"/>
    </source>
</evidence>
<evidence type="ECO:0000313" key="7">
    <source>
        <dbReference type="EMBL" id="SOH92710.1"/>
    </source>
</evidence>
<dbReference type="InterPro" id="IPR004837">
    <property type="entry name" value="NaCa_Exmemb"/>
</dbReference>
<dbReference type="GO" id="GO:0005886">
    <property type="term" value="C:plasma membrane"/>
    <property type="evidence" value="ECO:0007669"/>
    <property type="project" value="TreeGrafter"/>
</dbReference>
<name>A0A2C9CND9_9RHOB</name>
<gene>
    <name evidence="7" type="ORF">SAMN06273572_101558</name>
</gene>
<keyword evidence="2 5" id="KW-0812">Transmembrane</keyword>
<feature type="transmembrane region" description="Helical" evidence="5">
    <location>
        <begin position="174"/>
        <end position="193"/>
    </location>
</feature>
<accession>A0A2C9CND9</accession>
<evidence type="ECO:0000313" key="8">
    <source>
        <dbReference type="Proteomes" id="UP000220034"/>
    </source>
</evidence>
<proteinExistence type="predicted"/>
<dbReference type="InterPro" id="IPR004481">
    <property type="entry name" value="K/Na/Ca-exchanger"/>
</dbReference>
<protein>
    <submittedName>
        <fullName evidence="7">Cation:H+ antiporter</fullName>
    </submittedName>
</protein>
<dbReference type="Pfam" id="PF01699">
    <property type="entry name" value="Na_Ca_ex"/>
    <property type="match status" value="2"/>
</dbReference>
<dbReference type="PANTHER" id="PTHR10846:SF8">
    <property type="entry name" value="INNER MEMBRANE PROTEIN YRBG"/>
    <property type="match status" value="1"/>
</dbReference>
<sequence>MNLILTASGLVLLVIAGDLLVRGAVALSLRLGIPALVVSLTIVAFGTSAPELLIAIQSALDDLPGIAYGNVVGSNIANVLLVIGLPALLATIRTRECDTRRSFAQMIIASLLFIGLCFVGPLDSWHGIVMLVALAVVLLDAYRSARAARSACSGPVDDLADLEDAEPDMPGLKITGFLLVGLFGLPLGAHLLITGAQAIAIKLGVSEAVIGLTLVAIGTSLPELATTVMATLRKQADVVLGNVIGSNLFNLLAIMGVASFFGPLEVPEGFLSFDLWVMLGTSLLLVPFVFGWFNVTRIWGIIFVALYVAYLMLISNTH</sequence>
<organism evidence="7 8">
    <name type="scientific">Pontivivens marinum</name>
    <dbReference type="NCBI Taxonomy" id="1690039"/>
    <lineage>
        <taxon>Bacteria</taxon>
        <taxon>Pseudomonadati</taxon>
        <taxon>Pseudomonadota</taxon>
        <taxon>Alphaproteobacteria</taxon>
        <taxon>Rhodobacterales</taxon>
        <taxon>Paracoccaceae</taxon>
        <taxon>Pontivivens</taxon>
    </lineage>
</organism>
<evidence type="ECO:0000256" key="4">
    <source>
        <dbReference type="ARBA" id="ARBA00023136"/>
    </source>
</evidence>
<keyword evidence="3 5" id="KW-1133">Transmembrane helix</keyword>
<reference evidence="8" key="1">
    <citation type="submission" date="2017-09" db="EMBL/GenBank/DDBJ databases">
        <authorList>
            <person name="Varghese N."/>
            <person name="Submissions S."/>
        </authorList>
    </citation>
    <scope>NUCLEOTIDE SEQUENCE [LARGE SCALE GENOMIC DNA]</scope>
    <source>
        <strain evidence="8">C7</strain>
    </source>
</reference>
<feature type="transmembrane region" description="Helical" evidence="5">
    <location>
        <begin position="239"/>
        <end position="261"/>
    </location>
</feature>
<dbReference type="GO" id="GO:0005262">
    <property type="term" value="F:calcium channel activity"/>
    <property type="evidence" value="ECO:0007669"/>
    <property type="project" value="TreeGrafter"/>
</dbReference>
<dbReference type="RefSeq" id="WP_097928274.1">
    <property type="nucleotide sequence ID" value="NZ_OCTN01000001.1"/>
</dbReference>
<dbReference type="InterPro" id="IPR044880">
    <property type="entry name" value="NCX_ion-bd_dom_sf"/>
</dbReference>
<evidence type="ECO:0000256" key="2">
    <source>
        <dbReference type="ARBA" id="ARBA00022692"/>
    </source>
</evidence>
<dbReference type="NCBIfam" id="TIGR00367">
    <property type="entry name" value="calcium/sodium antiporter"/>
    <property type="match status" value="1"/>
</dbReference>
<feature type="domain" description="Sodium/calcium exchanger membrane region" evidence="6">
    <location>
        <begin position="175"/>
        <end position="314"/>
    </location>
</feature>
<dbReference type="GO" id="GO:0008273">
    <property type="term" value="F:calcium, potassium:sodium antiporter activity"/>
    <property type="evidence" value="ECO:0007669"/>
    <property type="project" value="TreeGrafter"/>
</dbReference>
<feature type="transmembrane region" description="Helical" evidence="5">
    <location>
        <begin position="273"/>
        <end position="292"/>
    </location>
</feature>
<dbReference type="PANTHER" id="PTHR10846">
    <property type="entry name" value="SODIUM/POTASSIUM/CALCIUM EXCHANGER"/>
    <property type="match status" value="1"/>
</dbReference>
<dbReference type="Gene3D" id="1.20.1420.30">
    <property type="entry name" value="NCX, central ion-binding region"/>
    <property type="match status" value="1"/>
</dbReference>
<dbReference type="GO" id="GO:0006874">
    <property type="term" value="P:intracellular calcium ion homeostasis"/>
    <property type="evidence" value="ECO:0007669"/>
    <property type="project" value="TreeGrafter"/>
</dbReference>
<dbReference type="Proteomes" id="UP000220034">
    <property type="component" value="Unassembled WGS sequence"/>
</dbReference>
<feature type="domain" description="Sodium/calcium exchanger membrane region" evidence="6">
    <location>
        <begin position="3"/>
        <end position="139"/>
    </location>
</feature>
<evidence type="ECO:0000259" key="6">
    <source>
        <dbReference type="Pfam" id="PF01699"/>
    </source>
</evidence>
<dbReference type="EMBL" id="OCTN01000001">
    <property type="protein sequence ID" value="SOH92710.1"/>
    <property type="molecule type" value="Genomic_DNA"/>
</dbReference>
<keyword evidence="8" id="KW-1185">Reference proteome</keyword>
<keyword evidence="4 5" id="KW-0472">Membrane</keyword>
<feature type="transmembrane region" description="Helical" evidence="5">
    <location>
        <begin position="66"/>
        <end position="90"/>
    </location>
</feature>
<feature type="transmembrane region" description="Helical" evidence="5">
    <location>
        <begin position="127"/>
        <end position="145"/>
    </location>
</feature>
<dbReference type="AlphaFoldDB" id="A0A2C9CND9"/>
<feature type="transmembrane region" description="Helical" evidence="5">
    <location>
        <begin position="298"/>
        <end position="315"/>
    </location>
</feature>
<feature type="transmembrane region" description="Helical" evidence="5">
    <location>
        <begin position="33"/>
        <end position="54"/>
    </location>
</feature>